<sequence>MKYILDRKALICSAIRYSEYASLYYPLKSNNDPIVIKALDPYIAGYEVATFAHIKLLIKTHGIVPSRILYSSPIKSKRQIKEALKLGISRFVVDNLEEVKIICELSHTKIEFIVRLDVTDFINTDYILKWGASLNYSIKIIEYIKQQQQCFKGVSFYLPQEICNLENFQTMVELIDNYYSEYNFEVLDIGGGATHQMVAEICTTIKYQLKMDNINIWIEPGRHLLDPNISMSVNIIDIRERGVNKLLFIDSGIYSGLLDAIIKGKKFKIIAEREMDAEELTALYMVCGDSPDIIDVLGEYELPMNLKVGDKLVILECGAYCSVLETNFCNKKRASYYIADS</sequence>
<dbReference type="PRINTS" id="PR01179">
    <property type="entry name" value="ODADCRBXLASE"/>
</dbReference>
<dbReference type="GO" id="GO:0004586">
    <property type="term" value="F:ornithine decarboxylase activity"/>
    <property type="evidence" value="ECO:0007669"/>
    <property type="project" value="TreeGrafter"/>
</dbReference>
<dbReference type="InterPro" id="IPR009006">
    <property type="entry name" value="Ala_racemase/Decarboxylase_C"/>
</dbReference>
<comment type="caution">
    <text evidence="8">The sequence shown here is derived from an EMBL/GenBank/DDBJ whole genome shotgun (WGS) entry which is preliminary data.</text>
</comment>
<dbReference type="SUPFAM" id="SSF50621">
    <property type="entry name" value="Alanine racemase C-terminal domain-like"/>
    <property type="match status" value="1"/>
</dbReference>
<dbReference type="InterPro" id="IPR000183">
    <property type="entry name" value="Orn/DAP/Arg_de-COase"/>
</dbReference>
<feature type="domain" description="Orn/DAP/Arg decarboxylase 2 C-terminal" evidence="6">
    <location>
        <begin position="231"/>
        <end position="318"/>
    </location>
</feature>
<evidence type="ECO:0000313" key="9">
    <source>
        <dbReference type="Proteomes" id="UP000823928"/>
    </source>
</evidence>
<evidence type="ECO:0000256" key="3">
    <source>
        <dbReference type="ARBA" id="ARBA00022898"/>
    </source>
</evidence>
<dbReference type="Gene3D" id="2.40.37.10">
    <property type="entry name" value="Lyase, Ornithine Decarboxylase, Chain A, domain 1"/>
    <property type="match status" value="1"/>
</dbReference>
<keyword evidence="3" id="KW-0663">Pyridoxal phosphate</keyword>
<dbReference type="Pfam" id="PF02784">
    <property type="entry name" value="Orn_Arg_deC_N"/>
    <property type="match status" value="1"/>
</dbReference>
<feature type="domain" description="Orn/DAP/Arg decarboxylase 2 N-terminal" evidence="7">
    <location>
        <begin position="21"/>
        <end position="224"/>
    </location>
</feature>
<dbReference type="InterPro" id="IPR022643">
    <property type="entry name" value="De-COase2_C"/>
</dbReference>
<dbReference type="GO" id="GO:0033387">
    <property type="term" value="P:putrescine biosynthetic process from arginine, via ornithine"/>
    <property type="evidence" value="ECO:0007669"/>
    <property type="project" value="TreeGrafter"/>
</dbReference>
<proteinExistence type="inferred from homology"/>
<reference evidence="8" key="2">
    <citation type="journal article" date="2021" name="PeerJ">
        <title>Extensive microbial diversity within the chicken gut microbiome revealed by metagenomics and culture.</title>
        <authorList>
            <person name="Gilroy R."/>
            <person name="Ravi A."/>
            <person name="Getino M."/>
            <person name="Pursley I."/>
            <person name="Horton D.L."/>
            <person name="Alikhan N.F."/>
            <person name="Baker D."/>
            <person name="Gharbi K."/>
            <person name="Hall N."/>
            <person name="Watson M."/>
            <person name="Adriaenssens E.M."/>
            <person name="Foster-Nyarko E."/>
            <person name="Jarju S."/>
            <person name="Secka A."/>
            <person name="Antonio M."/>
            <person name="Oren A."/>
            <person name="Chaudhuri R.R."/>
            <person name="La Ragione R."/>
            <person name="Hildebrand F."/>
            <person name="Pallen M.J."/>
        </authorList>
    </citation>
    <scope>NUCLEOTIDE SEQUENCE</scope>
    <source>
        <strain evidence="8">6276</strain>
    </source>
</reference>
<evidence type="ECO:0000256" key="1">
    <source>
        <dbReference type="ARBA" id="ARBA00001933"/>
    </source>
</evidence>
<dbReference type="PRINTS" id="PR01182">
    <property type="entry name" value="ORNDCRBXLASE"/>
</dbReference>
<evidence type="ECO:0000259" key="6">
    <source>
        <dbReference type="Pfam" id="PF00278"/>
    </source>
</evidence>
<keyword evidence="4" id="KW-0456">Lyase</keyword>
<evidence type="ECO:0000256" key="2">
    <source>
        <dbReference type="ARBA" id="ARBA00008872"/>
    </source>
</evidence>
<dbReference type="SUPFAM" id="SSF51419">
    <property type="entry name" value="PLP-binding barrel"/>
    <property type="match status" value="1"/>
</dbReference>
<dbReference type="AlphaFoldDB" id="A0A9D1F054"/>
<dbReference type="PANTHER" id="PTHR11482">
    <property type="entry name" value="ARGININE/DIAMINOPIMELATE/ORNITHINE DECARBOXYLASE"/>
    <property type="match status" value="1"/>
</dbReference>
<gene>
    <name evidence="8" type="ORF">IAC10_09835</name>
</gene>
<dbReference type="Gene3D" id="3.20.20.10">
    <property type="entry name" value="Alanine racemase"/>
    <property type="match status" value="1"/>
</dbReference>
<dbReference type="EMBL" id="DVIU01000195">
    <property type="protein sequence ID" value="HIS36909.1"/>
    <property type="molecule type" value="Genomic_DNA"/>
</dbReference>
<organism evidence="8 9">
    <name type="scientific">Candidatus Scatousia excrementigallinarum</name>
    <dbReference type="NCBI Taxonomy" id="2840935"/>
    <lineage>
        <taxon>Bacteria</taxon>
        <taxon>Candidatus Scatousia</taxon>
    </lineage>
</organism>
<evidence type="ECO:0000256" key="4">
    <source>
        <dbReference type="ARBA" id="ARBA00023239"/>
    </source>
</evidence>
<dbReference type="Proteomes" id="UP000823928">
    <property type="component" value="Unassembled WGS sequence"/>
</dbReference>
<evidence type="ECO:0008006" key="10">
    <source>
        <dbReference type="Google" id="ProtNLM"/>
    </source>
</evidence>
<dbReference type="GO" id="GO:0005737">
    <property type="term" value="C:cytoplasm"/>
    <property type="evidence" value="ECO:0007669"/>
    <property type="project" value="TreeGrafter"/>
</dbReference>
<reference evidence="8" key="1">
    <citation type="submission" date="2020-10" db="EMBL/GenBank/DDBJ databases">
        <authorList>
            <person name="Gilroy R."/>
        </authorList>
    </citation>
    <scope>NUCLEOTIDE SEQUENCE</scope>
    <source>
        <strain evidence="8">6276</strain>
    </source>
</reference>
<dbReference type="InterPro" id="IPR022644">
    <property type="entry name" value="De-COase2_N"/>
</dbReference>
<comment type="cofactor">
    <cofactor evidence="1">
        <name>pyridoxal 5'-phosphate</name>
        <dbReference type="ChEBI" id="CHEBI:597326"/>
    </cofactor>
</comment>
<accession>A0A9D1F054</accession>
<dbReference type="InterPro" id="IPR002433">
    <property type="entry name" value="Orn_de-COase"/>
</dbReference>
<evidence type="ECO:0000256" key="5">
    <source>
        <dbReference type="RuleBase" id="RU003737"/>
    </source>
</evidence>
<evidence type="ECO:0000313" key="8">
    <source>
        <dbReference type="EMBL" id="HIS36909.1"/>
    </source>
</evidence>
<dbReference type="InterPro" id="IPR029066">
    <property type="entry name" value="PLP-binding_barrel"/>
</dbReference>
<name>A0A9D1F054_9BACT</name>
<protein>
    <recommendedName>
        <fullName evidence="10">Diaminopimelate decarboxylase</fullName>
    </recommendedName>
</protein>
<dbReference type="PANTHER" id="PTHR11482:SF6">
    <property type="entry name" value="ORNITHINE DECARBOXYLASE 1-RELATED"/>
    <property type="match status" value="1"/>
</dbReference>
<comment type="similarity">
    <text evidence="2 5">Belongs to the Orn/Lys/Arg decarboxylase class-II family.</text>
</comment>
<evidence type="ECO:0000259" key="7">
    <source>
        <dbReference type="Pfam" id="PF02784"/>
    </source>
</evidence>
<dbReference type="Pfam" id="PF00278">
    <property type="entry name" value="Orn_DAP_Arg_deC"/>
    <property type="match status" value="1"/>
</dbReference>